<dbReference type="EC" id="2.5.1.57" evidence="8"/>
<evidence type="ECO:0000256" key="10">
    <source>
        <dbReference type="ARBA" id="ARBA00083845"/>
    </source>
</evidence>
<dbReference type="SUPFAM" id="SSF51269">
    <property type="entry name" value="AFP III-like domain"/>
    <property type="match status" value="1"/>
</dbReference>
<dbReference type="GO" id="GO:0016051">
    <property type="term" value="P:carbohydrate biosynthetic process"/>
    <property type="evidence" value="ECO:0007669"/>
    <property type="project" value="InterPro"/>
</dbReference>
<dbReference type="GO" id="GO:0047444">
    <property type="term" value="F:N-acylneuraminate-9-phosphate synthase activity"/>
    <property type="evidence" value="ECO:0007669"/>
    <property type="project" value="UniProtKB-EC"/>
</dbReference>
<dbReference type="SMART" id="SM00858">
    <property type="entry name" value="SAF"/>
    <property type="match status" value="1"/>
</dbReference>
<comment type="catalytic activity">
    <reaction evidence="7">
        <text>aldehydo-N-acetyl-D-mannosamine 6-phosphate + phosphoenolpyruvate + H2O = N-acetylneuraminate 9-phosphate + phosphate</text>
        <dbReference type="Rhea" id="RHEA:80835"/>
        <dbReference type="ChEBI" id="CHEBI:15377"/>
        <dbReference type="ChEBI" id="CHEBI:43474"/>
        <dbReference type="ChEBI" id="CHEBI:58557"/>
        <dbReference type="ChEBI" id="CHEBI:58702"/>
        <dbReference type="ChEBI" id="CHEBI:231734"/>
        <dbReference type="EC" id="2.5.1.57"/>
    </reaction>
    <physiologicalReaction direction="left-to-right" evidence="7">
        <dbReference type="Rhea" id="RHEA:80836"/>
    </physiologicalReaction>
</comment>
<dbReference type="GO" id="GO:0005576">
    <property type="term" value="C:extracellular region"/>
    <property type="evidence" value="ECO:0007669"/>
    <property type="project" value="UniProtKB-SubCell"/>
</dbReference>
<dbReference type="InterPro" id="IPR006013">
    <property type="entry name" value="Antifreeze_III"/>
</dbReference>
<dbReference type="InterPro" id="IPR036732">
    <property type="entry name" value="AFP_Neu5c_C_sf"/>
</dbReference>
<keyword evidence="13" id="KW-1185">Reference proteome</keyword>
<dbReference type="AlphaFoldDB" id="A0A3Q2EH06"/>
<comment type="subcellular location">
    <subcellularLocation>
        <location evidence="1">Secreted</location>
    </subcellularLocation>
</comment>
<dbReference type="Pfam" id="PF03102">
    <property type="entry name" value="NeuB"/>
    <property type="match status" value="1"/>
</dbReference>
<dbReference type="SUPFAM" id="SSF51569">
    <property type="entry name" value="Aldolase"/>
    <property type="match status" value="1"/>
</dbReference>
<dbReference type="InterPro" id="IPR006190">
    <property type="entry name" value="SAF_AFP_Neu5Ac"/>
</dbReference>
<reference evidence="12" key="2">
    <citation type="submission" date="2025-09" db="UniProtKB">
        <authorList>
            <consortium name="Ensembl"/>
        </authorList>
    </citation>
    <scope>IDENTIFICATION</scope>
</reference>
<name>A0A3Q2EH06_CYPVA</name>
<keyword evidence="4" id="KW-0808">Transferase</keyword>
<dbReference type="InterPro" id="IPR013132">
    <property type="entry name" value="PseI/NeuA/B-like_N"/>
</dbReference>
<comment type="function">
    <text evidence="6">Contributes to protect fish blood from freezing at subzero sea water temperatures. Lowers the blood freezing point. Binds to nascent ice crystals and prevents further growth.</text>
</comment>
<evidence type="ECO:0000313" key="12">
    <source>
        <dbReference type="Ensembl" id="ENSCVAP00000031094.1"/>
    </source>
</evidence>
<evidence type="ECO:0000259" key="11">
    <source>
        <dbReference type="PROSITE" id="PS50844"/>
    </source>
</evidence>
<dbReference type="InterPro" id="IPR013974">
    <property type="entry name" value="SAF"/>
</dbReference>
<dbReference type="PANTHER" id="PTHR42966:SF1">
    <property type="entry name" value="SIALIC ACID SYNTHASE"/>
    <property type="match status" value="1"/>
</dbReference>
<reference evidence="12" key="1">
    <citation type="submission" date="2025-08" db="UniProtKB">
        <authorList>
            <consortium name="Ensembl"/>
        </authorList>
    </citation>
    <scope>IDENTIFICATION</scope>
</reference>
<dbReference type="PROSITE" id="PS50844">
    <property type="entry name" value="AFP_LIKE"/>
    <property type="match status" value="1"/>
</dbReference>
<proteinExistence type="inferred from homology"/>
<evidence type="ECO:0000313" key="13">
    <source>
        <dbReference type="Proteomes" id="UP000265020"/>
    </source>
</evidence>
<dbReference type="InterPro" id="IPR051690">
    <property type="entry name" value="PseI-like"/>
</dbReference>
<dbReference type="GO" id="GO:1901137">
    <property type="term" value="P:carbohydrate derivative biosynthetic process"/>
    <property type="evidence" value="ECO:0007669"/>
    <property type="project" value="UniProtKB-ARBA"/>
</dbReference>
<evidence type="ECO:0000256" key="2">
    <source>
        <dbReference type="ARBA" id="ARBA00007445"/>
    </source>
</evidence>
<dbReference type="OMA" id="KCVSAYP"/>
<sequence>NKVNKVGELREYVLIKSAQKRMYFLQRMRRDCGADCAKFQKSELEVRFNKQALERPYTSKNSWGKTYGEHKRHLEFSHEQYRELQKYATEVGIFFTASGMDEMAVEFLHEINVPFIKVASADADNFPYLEKTAKKGRPMVVSTGMQSMETIRQVYKTVKQHNQNFTILQCTSTYPLDPEDVNLRVITEYQKEFPDIPIGYSGHETGIAISVAAAALGAKVIERHVTLDKTWKGSDHGASLEPSELAELIRSIRLVEKAMGSRIKQMLPGEKVLHSKLGKSVVAKVKIPKGTVLTLDMLGVKAAEPIGIPAGEIFKLVGKTVTQDVEEDASVLPNMVGN</sequence>
<accession>A0A3Q2EH06</accession>
<dbReference type="GeneTree" id="ENSGT00390000011081"/>
<dbReference type="PRINTS" id="PR00357">
    <property type="entry name" value="ANTIFREEZIII"/>
</dbReference>
<comment type="similarity">
    <text evidence="2">Belongs to the type-III AFP family.</text>
</comment>
<dbReference type="Pfam" id="PF08666">
    <property type="entry name" value="SAF"/>
    <property type="match status" value="1"/>
</dbReference>
<protein>
    <recommendedName>
        <fullName evidence="9">N-acetylneuraminate-9-phosphate synthase</fullName>
        <ecNumber evidence="8">2.5.1.57</ecNumber>
    </recommendedName>
    <alternativeName>
        <fullName evidence="10">Sialic acid synthase</fullName>
    </alternativeName>
</protein>
<evidence type="ECO:0000256" key="3">
    <source>
        <dbReference type="ARBA" id="ARBA00022525"/>
    </source>
</evidence>
<dbReference type="InterPro" id="IPR013785">
    <property type="entry name" value="Aldolase_TIM"/>
</dbReference>
<keyword evidence="5" id="KW-0047">Antifreeze protein</keyword>
<organism evidence="12 13">
    <name type="scientific">Cyprinodon variegatus</name>
    <name type="common">Sheepshead minnow</name>
    <dbReference type="NCBI Taxonomy" id="28743"/>
    <lineage>
        <taxon>Eukaryota</taxon>
        <taxon>Metazoa</taxon>
        <taxon>Chordata</taxon>
        <taxon>Craniata</taxon>
        <taxon>Vertebrata</taxon>
        <taxon>Euteleostomi</taxon>
        <taxon>Actinopterygii</taxon>
        <taxon>Neopterygii</taxon>
        <taxon>Teleostei</taxon>
        <taxon>Neoteleostei</taxon>
        <taxon>Acanthomorphata</taxon>
        <taxon>Ovalentaria</taxon>
        <taxon>Atherinomorphae</taxon>
        <taxon>Cyprinodontiformes</taxon>
        <taxon>Cyprinodontidae</taxon>
        <taxon>Cyprinodon</taxon>
    </lineage>
</organism>
<evidence type="ECO:0000256" key="8">
    <source>
        <dbReference type="ARBA" id="ARBA00066534"/>
    </source>
</evidence>
<evidence type="ECO:0000256" key="5">
    <source>
        <dbReference type="ARBA" id="ARBA00023076"/>
    </source>
</evidence>
<dbReference type="Ensembl" id="ENSCVAT00000025653.1">
    <property type="protein sequence ID" value="ENSCVAP00000031094.1"/>
    <property type="gene ID" value="ENSCVAG00000020142.1"/>
</dbReference>
<dbReference type="PANTHER" id="PTHR42966">
    <property type="entry name" value="N-ACETYLNEURAMINATE SYNTHASE"/>
    <property type="match status" value="1"/>
</dbReference>
<dbReference type="FunFam" id="3.20.20.70:FF:000144">
    <property type="entry name" value="sialic acid synthase"/>
    <property type="match status" value="1"/>
</dbReference>
<evidence type="ECO:0000256" key="4">
    <source>
        <dbReference type="ARBA" id="ARBA00022679"/>
    </source>
</evidence>
<dbReference type="Proteomes" id="UP000265020">
    <property type="component" value="Unassembled WGS sequence"/>
</dbReference>
<dbReference type="Gene3D" id="3.20.20.70">
    <property type="entry name" value="Aldolase class I"/>
    <property type="match status" value="1"/>
</dbReference>
<evidence type="ECO:0000256" key="6">
    <source>
        <dbReference type="ARBA" id="ARBA00024935"/>
    </source>
</evidence>
<keyword evidence="3" id="KW-0964">Secreted</keyword>
<feature type="domain" description="AFP-like" evidence="11">
    <location>
        <begin position="280"/>
        <end position="338"/>
    </location>
</feature>
<dbReference type="GO" id="GO:0006054">
    <property type="term" value="P:N-acetylneuraminate metabolic process"/>
    <property type="evidence" value="ECO:0007669"/>
    <property type="project" value="UniProtKB-ARBA"/>
</dbReference>
<dbReference type="STRING" id="28743.ENSCVAP00000031094"/>
<evidence type="ECO:0000256" key="9">
    <source>
        <dbReference type="ARBA" id="ARBA00067780"/>
    </source>
</evidence>
<evidence type="ECO:0000256" key="1">
    <source>
        <dbReference type="ARBA" id="ARBA00004613"/>
    </source>
</evidence>
<dbReference type="Gene3D" id="3.90.1210.10">
    <property type="entry name" value="Antifreeze-like/N-acetylneuraminic acid synthase C-terminal domain"/>
    <property type="match status" value="1"/>
</dbReference>
<evidence type="ECO:0000256" key="7">
    <source>
        <dbReference type="ARBA" id="ARBA00050599"/>
    </source>
</evidence>